<evidence type="ECO:0000256" key="2">
    <source>
        <dbReference type="ARBA" id="ARBA00012616"/>
    </source>
</evidence>
<evidence type="ECO:0000256" key="4">
    <source>
        <dbReference type="ARBA" id="ARBA00022679"/>
    </source>
</evidence>
<name>A0A852TEW3_9BACI</name>
<dbReference type="HAMAP" id="MF_00259">
    <property type="entry name" value="GcvT"/>
    <property type="match status" value="1"/>
</dbReference>
<evidence type="ECO:0000256" key="8">
    <source>
        <dbReference type="PIRSR" id="PIRSR006487-1"/>
    </source>
</evidence>
<organism evidence="11 12">
    <name type="scientific">Neobacillus niacini</name>
    <dbReference type="NCBI Taxonomy" id="86668"/>
    <lineage>
        <taxon>Bacteria</taxon>
        <taxon>Bacillati</taxon>
        <taxon>Bacillota</taxon>
        <taxon>Bacilli</taxon>
        <taxon>Bacillales</taxon>
        <taxon>Bacillaceae</taxon>
        <taxon>Neobacillus</taxon>
    </lineage>
</organism>
<dbReference type="InterPro" id="IPR022903">
    <property type="entry name" value="GcvT_bac"/>
</dbReference>
<comment type="caution">
    <text evidence="11">The sequence shown here is derived from an EMBL/GenBank/DDBJ whole genome shotgun (WGS) entry which is preliminary data.</text>
</comment>
<evidence type="ECO:0000256" key="7">
    <source>
        <dbReference type="HAMAP-Rule" id="MF_00259"/>
    </source>
</evidence>
<dbReference type="InterPro" id="IPR006222">
    <property type="entry name" value="GCVT_N"/>
</dbReference>
<evidence type="ECO:0000256" key="5">
    <source>
        <dbReference type="ARBA" id="ARBA00031395"/>
    </source>
</evidence>
<comment type="catalytic activity">
    <reaction evidence="6 7">
        <text>N(6)-[(R)-S(8)-aminomethyldihydrolipoyl]-L-lysyl-[protein] + (6S)-5,6,7,8-tetrahydrofolate = N(6)-[(R)-dihydrolipoyl]-L-lysyl-[protein] + (6R)-5,10-methylene-5,6,7,8-tetrahydrofolate + NH4(+)</text>
        <dbReference type="Rhea" id="RHEA:16945"/>
        <dbReference type="Rhea" id="RHEA-COMP:10475"/>
        <dbReference type="Rhea" id="RHEA-COMP:10492"/>
        <dbReference type="ChEBI" id="CHEBI:15636"/>
        <dbReference type="ChEBI" id="CHEBI:28938"/>
        <dbReference type="ChEBI" id="CHEBI:57453"/>
        <dbReference type="ChEBI" id="CHEBI:83100"/>
        <dbReference type="ChEBI" id="CHEBI:83143"/>
        <dbReference type="EC" id="2.1.2.10"/>
    </reaction>
</comment>
<gene>
    <name evidence="7" type="primary">gcvT</name>
    <name evidence="11" type="ORF">F4694_004154</name>
</gene>
<dbReference type="EC" id="2.1.2.10" evidence="2 7"/>
<comment type="similarity">
    <text evidence="1 7">Belongs to the GcvT family.</text>
</comment>
<dbReference type="GO" id="GO:0019464">
    <property type="term" value="P:glycine decarboxylation via glycine cleavage system"/>
    <property type="evidence" value="ECO:0007669"/>
    <property type="project" value="UniProtKB-UniRule"/>
</dbReference>
<dbReference type="Gene3D" id="2.40.30.110">
    <property type="entry name" value="Aminomethyltransferase beta-barrel domains"/>
    <property type="match status" value="1"/>
</dbReference>
<dbReference type="InterPro" id="IPR028896">
    <property type="entry name" value="GcvT/YgfZ/DmdA"/>
</dbReference>
<dbReference type="Gene3D" id="3.30.70.1400">
    <property type="entry name" value="Aminomethyltransferase beta-barrel domains"/>
    <property type="match status" value="1"/>
</dbReference>
<feature type="domain" description="Aminomethyltransferase C-terminal" evidence="10">
    <location>
        <begin position="289"/>
        <end position="368"/>
    </location>
</feature>
<dbReference type="PIRSF" id="PIRSF006487">
    <property type="entry name" value="GcvT"/>
    <property type="match status" value="1"/>
</dbReference>
<dbReference type="GO" id="GO:0032259">
    <property type="term" value="P:methylation"/>
    <property type="evidence" value="ECO:0007669"/>
    <property type="project" value="UniProtKB-KW"/>
</dbReference>
<dbReference type="GO" id="GO:0008168">
    <property type="term" value="F:methyltransferase activity"/>
    <property type="evidence" value="ECO:0007669"/>
    <property type="project" value="UniProtKB-KW"/>
</dbReference>
<dbReference type="Gene3D" id="4.10.1250.10">
    <property type="entry name" value="Aminomethyltransferase fragment"/>
    <property type="match status" value="1"/>
</dbReference>
<evidence type="ECO:0000256" key="1">
    <source>
        <dbReference type="ARBA" id="ARBA00008609"/>
    </source>
</evidence>
<reference evidence="12" key="1">
    <citation type="submission" date="2020-07" db="EMBL/GenBank/DDBJ databases">
        <authorList>
            <person name="Partida-Martinez L."/>
            <person name="Huntemann M."/>
            <person name="Clum A."/>
            <person name="Wang J."/>
            <person name="Palaniappan K."/>
            <person name="Ritter S."/>
            <person name="Chen I.-M."/>
            <person name="Stamatis D."/>
            <person name="Reddy T."/>
            <person name="O'Malley R."/>
            <person name="Daum C."/>
            <person name="Shapiro N."/>
            <person name="Ivanova N."/>
            <person name="Kyrpides N."/>
            <person name="Woyke T."/>
        </authorList>
    </citation>
    <scope>NUCLEOTIDE SEQUENCE [LARGE SCALE GENOMIC DNA]</scope>
    <source>
        <strain evidence="12">AT2.8</strain>
    </source>
</reference>
<dbReference type="GO" id="GO:0005829">
    <property type="term" value="C:cytosol"/>
    <property type="evidence" value="ECO:0007669"/>
    <property type="project" value="TreeGrafter"/>
</dbReference>
<dbReference type="FunFam" id="3.30.70.1400:FF:000001">
    <property type="entry name" value="Aminomethyltransferase"/>
    <property type="match status" value="1"/>
</dbReference>
<keyword evidence="3 7" id="KW-0032">Aminotransferase</keyword>
<evidence type="ECO:0000256" key="6">
    <source>
        <dbReference type="ARBA" id="ARBA00047665"/>
    </source>
</evidence>
<dbReference type="Pfam" id="PF01571">
    <property type="entry name" value="GCV_T"/>
    <property type="match status" value="1"/>
</dbReference>
<evidence type="ECO:0000256" key="3">
    <source>
        <dbReference type="ARBA" id="ARBA00022576"/>
    </source>
</evidence>
<proteinExistence type="inferred from homology"/>
<dbReference type="SUPFAM" id="SSF103025">
    <property type="entry name" value="Folate-binding domain"/>
    <property type="match status" value="1"/>
</dbReference>
<dbReference type="GO" id="GO:0004047">
    <property type="term" value="F:aminomethyltransferase activity"/>
    <property type="evidence" value="ECO:0007669"/>
    <property type="project" value="UniProtKB-UniRule"/>
</dbReference>
<dbReference type="PANTHER" id="PTHR43757:SF2">
    <property type="entry name" value="AMINOMETHYLTRANSFERASE, MITOCHONDRIAL"/>
    <property type="match status" value="1"/>
</dbReference>
<dbReference type="GO" id="GO:0005960">
    <property type="term" value="C:glycine cleavage complex"/>
    <property type="evidence" value="ECO:0007669"/>
    <property type="project" value="InterPro"/>
</dbReference>
<dbReference type="PANTHER" id="PTHR43757">
    <property type="entry name" value="AMINOMETHYLTRANSFERASE"/>
    <property type="match status" value="1"/>
</dbReference>
<dbReference type="SUPFAM" id="SSF101790">
    <property type="entry name" value="Aminomethyltransferase beta-barrel domain"/>
    <property type="match status" value="1"/>
</dbReference>
<reference evidence="12" key="2">
    <citation type="submission" date="2020-08" db="EMBL/GenBank/DDBJ databases">
        <title>The Agave Microbiome: Exploring the role of microbial communities in plant adaptations to desert environments.</title>
        <authorList>
            <person name="Partida-Martinez L.P."/>
        </authorList>
    </citation>
    <scope>NUCLEOTIDE SEQUENCE [LARGE SCALE GENOMIC DNA]</scope>
    <source>
        <strain evidence="12">AT2.8</strain>
    </source>
</reference>
<sequence length="370" mass="40279">MGMATALKQTPLFEVYGKFGAKVIDFGGWALPVQFSSILDEHEAVRTKAGLFDVSHMGEVLVVGKDAERYINYLCTNDVTKLVINQAQYTAMCYPDGGTVDDLLVYKLDNEKYLLVINAANIEKDFEWMQQHAKGEMALQNISNEVAQIAIQGPNAEGVLQKLTETDLSKIGSFRFVQHVNLDGITDVLVSRTGYTGEDGFELYLSASQAEALWVKLLEVGNDDGLKPCGLGARDTLRLEARLALYGQELLPDISPLEAGIGFAVKTNKVNDFIGKYALLAQKEAGLKRKLVGIEVTGRGIPRHGYKVVSEDGEAIGVVTSGTQSPSLKKSIGLALIAAEHTEVGTPLKVEIRNKLIEAVVVKTPFYKKG</sequence>
<feature type="domain" description="GCVT N-terminal" evidence="9">
    <location>
        <begin position="13"/>
        <end position="269"/>
    </location>
</feature>
<dbReference type="AlphaFoldDB" id="A0A852TEW3"/>
<evidence type="ECO:0000313" key="12">
    <source>
        <dbReference type="Proteomes" id="UP000548423"/>
    </source>
</evidence>
<protein>
    <recommendedName>
        <fullName evidence="2 7">Aminomethyltransferase</fullName>
        <ecNumber evidence="2 7">2.1.2.10</ecNumber>
    </recommendedName>
    <alternativeName>
        <fullName evidence="5 7">Glycine cleavage system T protein</fullName>
    </alternativeName>
</protein>
<dbReference type="FunFam" id="2.40.30.110:FF:000003">
    <property type="entry name" value="Aminomethyltransferase"/>
    <property type="match status" value="1"/>
</dbReference>
<dbReference type="Pfam" id="PF08669">
    <property type="entry name" value="GCV_T_C"/>
    <property type="match status" value="1"/>
</dbReference>
<evidence type="ECO:0000313" key="11">
    <source>
        <dbReference type="EMBL" id="NYE07343.1"/>
    </source>
</evidence>
<evidence type="ECO:0000259" key="10">
    <source>
        <dbReference type="Pfam" id="PF08669"/>
    </source>
</evidence>
<dbReference type="GO" id="GO:0008483">
    <property type="term" value="F:transaminase activity"/>
    <property type="evidence" value="ECO:0007669"/>
    <property type="project" value="UniProtKB-KW"/>
</dbReference>
<dbReference type="InterPro" id="IPR006223">
    <property type="entry name" value="GcvT"/>
</dbReference>
<dbReference type="NCBIfam" id="TIGR00528">
    <property type="entry name" value="gcvT"/>
    <property type="match status" value="1"/>
</dbReference>
<dbReference type="Proteomes" id="UP000548423">
    <property type="component" value="Unassembled WGS sequence"/>
</dbReference>
<dbReference type="Gene3D" id="3.30.1360.120">
    <property type="entry name" value="Probable tRNA modification gtpase trme, domain 1"/>
    <property type="match status" value="1"/>
</dbReference>
<dbReference type="NCBIfam" id="NF001567">
    <property type="entry name" value="PRK00389.1"/>
    <property type="match status" value="1"/>
</dbReference>
<dbReference type="InterPro" id="IPR013977">
    <property type="entry name" value="GcvT_C"/>
</dbReference>
<dbReference type="EMBL" id="JACCBX010000009">
    <property type="protein sequence ID" value="NYE07343.1"/>
    <property type="molecule type" value="Genomic_DNA"/>
</dbReference>
<feature type="binding site" evidence="8">
    <location>
        <position position="202"/>
    </location>
    <ligand>
        <name>substrate</name>
    </ligand>
</feature>
<dbReference type="InterPro" id="IPR029043">
    <property type="entry name" value="GcvT/YgfZ_C"/>
</dbReference>
<comment type="function">
    <text evidence="7">The glycine cleavage system catalyzes the degradation of glycine.</text>
</comment>
<accession>A0A852TEW3</accession>
<keyword evidence="4 7" id="KW-0808">Transferase</keyword>
<dbReference type="InterPro" id="IPR027266">
    <property type="entry name" value="TrmE/GcvT-like"/>
</dbReference>
<dbReference type="FunFam" id="4.10.1250.10:FF:000001">
    <property type="entry name" value="Aminomethyltransferase"/>
    <property type="match status" value="1"/>
</dbReference>
<evidence type="ECO:0000259" key="9">
    <source>
        <dbReference type="Pfam" id="PF01571"/>
    </source>
</evidence>
<comment type="subunit">
    <text evidence="7">The glycine cleavage system is composed of four proteins: P, T, L and H.</text>
</comment>